<evidence type="ECO:0000259" key="7">
    <source>
        <dbReference type="PROSITE" id="PS51794"/>
    </source>
</evidence>
<keyword evidence="6" id="KW-0812">Transmembrane</keyword>
<dbReference type="Pfam" id="PF10372">
    <property type="entry name" value="CdaS_N"/>
    <property type="match status" value="1"/>
</dbReference>
<dbReference type="Proteomes" id="UP000293568">
    <property type="component" value="Chromosome"/>
</dbReference>
<dbReference type="PANTHER" id="PTHR34185:SF2">
    <property type="entry name" value="CYCLIC DI-AMP SYNTHASE CDAS"/>
    <property type="match status" value="1"/>
</dbReference>
<keyword evidence="4 6" id="KW-0547">Nucleotide-binding</keyword>
<evidence type="ECO:0000256" key="4">
    <source>
        <dbReference type="ARBA" id="ARBA00022741"/>
    </source>
</evidence>
<dbReference type="HAMAP" id="MF_00838">
    <property type="entry name" value="DacB"/>
    <property type="match status" value="1"/>
</dbReference>
<dbReference type="EC" id="2.7.7.85" evidence="6"/>
<gene>
    <name evidence="6" type="primary">dacB</name>
    <name evidence="8" type="ORF">ET464_05910</name>
</gene>
<comment type="similarity">
    <text evidence="6">Belongs to the adenylate cyclase family. DacB/CdaS subfamily.</text>
</comment>
<protein>
    <recommendedName>
        <fullName evidence="6">Diadenylate cyclase</fullName>
        <shortName evidence="6">DAC</shortName>
        <ecNumber evidence="6">2.7.7.85</ecNumber>
    </recommendedName>
    <alternativeName>
        <fullName evidence="6">Cyclic-di-AMP synthase</fullName>
        <shortName evidence="6">c-di-AMP synthase</shortName>
    </alternativeName>
</protein>
<name>A0A4P6ESS5_9BACL</name>
<dbReference type="InterPro" id="IPR050338">
    <property type="entry name" value="DisA"/>
</dbReference>
<dbReference type="AlphaFoldDB" id="A0A4P6ESS5"/>
<keyword evidence="5 6" id="KW-0067">ATP-binding</keyword>
<keyword evidence="6" id="KW-1133">Transmembrane helix</keyword>
<sequence length="205" mass="22629">MINLQQDCDFSPMRDQIKTSLRNIADDIGTLLTQMDSEKHCMLSTLETIQHHFSRIQSTAGTFYLNCYLSPYTSKFMELSTTLQNLSERKVGALIVVERNDPVEQLVRHGVSIGAALSHTLLESIFYPGNPLHDGAVLVKGDRIETASTVLPLSNSIVDKQKFGTRHRAALGMSELSDAIVLIVSEETGSASFAVEGHLYPVILH</sequence>
<dbReference type="InterPro" id="IPR019457">
    <property type="entry name" value="CdaS_N"/>
</dbReference>
<comment type="subunit">
    <text evidence="6">Probably oligomerizes.</text>
</comment>
<evidence type="ECO:0000256" key="5">
    <source>
        <dbReference type="ARBA" id="ARBA00022840"/>
    </source>
</evidence>
<dbReference type="GO" id="GO:0004016">
    <property type="term" value="F:adenylate cyclase activity"/>
    <property type="evidence" value="ECO:0007669"/>
    <property type="project" value="UniProtKB-UniRule"/>
</dbReference>
<keyword evidence="9" id="KW-1185">Reference proteome</keyword>
<accession>A0A4P6ESS5</accession>
<dbReference type="InterPro" id="IPR053472">
    <property type="entry name" value="DAC_CdaS-like"/>
</dbReference>
<dbReference type="OrthoDB" id="9807385at2"/>
<evidence type="ECO:0000313" key="8">
    <source>
        <dbReference type="EMBL" id="QAY65992.1"/>
    </source>
</evidence>
<keyword evidence="6" id="KW-1003">Cell membrane</keyword>
<feature type="domain" description="DAC" evidence="7">
    <location>
        <begin position="57"/>
        <end position="205"/>
    </location>
</feature>
<reference evidence="8 9" key="1">
    <citation type="submission" date="2019-01" db="EMBL/GenBank/DDBJ databases">
        <title>Genome sequencing of strain FW100M-2.</title>
        <authorList>
            <person name="Heo J."/>
            <person name="Kim S.-J."/>
            <person name="Kim J.-S."/>
            <person name="Hong S.-B."/>
            <person name="Kwon S.-W."/>
        </authorList>
    </citation>
    <scope>NUCLEOTIDE SEQUENCE [LARGE SCALE GENOMIC DNA]</scope>
    <source>
        <strain evidence="8 9">FW100M-2</strain>
    </source>
</reference>
<dbReference type="GO" id="GO:0106408">
    <property type="term" value="F:diadenylate cyclase activity"/>
    <property type="evidence" value="ECO:0007669"/>
    <property type="project" value="UniProtKB-EC"/>
</dbReference>
<keyword evidence="6" id="KW-0472">Membrane</keyword>
<dbReference type="Pfam" id="PF02457">
    <property type="entry name" value="DAC"/>
    <property type="match status" value="1"/>
</dbReference>
<evidence type="ECO:0000256" key="2">
    <source>
        <dbReference type="ARBA" id="ARBA00022679"/>
    </source>
</evidence>
<evidence type="ECO:0000256" key="6">
    <source>
        <dbReference type="HAMAP-Rule" id="MF_00838"/>
    </source>
</evidence>
<dbReference type="InterPro" id="IPR034693">
    <property type="entry name" value="CdaS"/>
</dbReference>
<organism evidence="8 9">
    <name type="scientific">Paenibacillus protaetiae</name>
    <dbReference type="NCBI Taxonomy" id="2509456"/>
    <lineage>
        <taxon>Bacteria</taxon>
        <taxon>Bacillati</taxon>
        <taxon>Bacillota</taxon>
        <taxon>Bacilli</taxon>
        <taxon>Bacillales</taxon>
        <taxon>Paenibacillaceae</taxon>
        <taxon>Paenibacillus</taxon>
    </lineage>
</organism>
<dbReference type="Gene3D" id="3.40.1700.10">
    <property type="entry name" value="DNA integrity scanning protein, DisA, N-terminal domain"/>
    <property type="match status" value="1"/>
</dbReference>
<evidence type="ECO:0000313" key="9">
    <source>
        <dbReference type="Proteomes" id="UP000293568"/>
    </source>
</evidence>
<dbReference type="EMBL" id="CP035492">
    <property type="protein sequence ID" value="QAY65992.1"/>
    <property type="molecule type" value="Genomic_DNA"/>
</dbReference>
<evidence type="ECO:0000256" key="3">
    <source>
        <dbReference type="ARBA" id="ARBA00022695"/>
    </source>
</evidence>
<dbReference type="KEGG" id="pprt:ET464_05910"/>
<dbReference type="SUPFAM" id="SSF143597">
    <property type="entry name" value="YojJ-like"/>
    <property type="match status" value="1"/>
</dbReference>
<comment type="function">
    <text evidence="6">Catalyzes the condensation of 2 ATP molecules into cyclic di-AMP (c-di-AMP), a second messenger used to regulate differing processes in different bacteria.</text>
</comment>
<comment type="catalytic activity">
    <reaction evidence="1 6">
        <text>2 ATP = 3',3'-c-di-AMP + 2 diphosphate</text>
        <dbReference type="Rhea" id="RHEA:35655"/>
        <dbReference type="ChEBI" id="CHEBI:30616"/>
        <dbReference type="ChEBI" id="CHEBI:33019"/>
        <dbReference type="ChEBI" id="CHEBI:71500"/>
        <dbReference type="EC" id="2.7.7.85"/>
    </reaction>
</comment>
<dbReference type="GO" id="GO:0006171">
    <property type="term" value="P:cAMP biosynthetic process"/>
    <property type="evidence" value="ECO:0007669"/>
    <property type="project" value="InterPro"/>
</dbReference>
<dbReference type="GO" id="GO:0005524">
    <property type="term" value="F:ATP binding"/>
    <property type="evidence" value="ECO:0007669"/>
    <property type="project" value="UniProtKB-UniRule"/>
</dbReference>
<dbReference type="InterPro" id="IPR036888">
    <property type="entry name" value="DNA_integrity_DisA_N_sf"/>
</dbReference>
<keyword evidence="3 6" id="KW-0548">Nucleotidyltransferase</keyword>
<keyword evidence="2 6" id="KW-0808">Transferase</keyword>
<dbReference type="PANTHER" id="PTHR34185">
    <property type="entry name" value="DIADENYLATE CYCLASE"/>
    <property type="match status" value="1"/>
</dbReference>
<dbReference type="NCBIfam" id="NF038328">
    <property type="entry name" value="c-di-AMP_CdaS"/>
    <property type="match status" value="1"/>
</dbReference>
<dbReference type="PROSITE" id="PS51794">
    <property type="entry name" value="DAC"/>
    <property type="match status" value="1"/>
</dbReference>
<dbReference type="InterPro" id="IPR003390">
    <property type="entry name" value="DNA_integrity_scan_DisA_N"/>
</dbReference>
<dbReference type="RefSeq" id="WP_129439090.1">
    <property type="nucleotide sequence ID" value="NZ_CP035492.1"/>
</dbReference>
<proteinExistence type="inferred from homology"/>
<dbReference type="Gene3D" id="1.10.287.770">
    <property type="entry name" value="YojJ-like"/>
    <property type="match status" value="1"/>
</dbReference>
<evidence type="ECO:0000256" key="1">
    <source>
        <dbReference type="ARBA" id="ARBA00000877"/>
    </source>
</evidence>